<keyword evidence="3" id="KW-1185">Reference proteome</keyword>
<dbReference type="EMBL" id="SMMG02000004">
    <property type="protein sequence ID" value="KAA3477655.1"/>
    <property type="molecule type" value="Genomic_DNA"/>
</dbReference>
<gene>
    <name evidence="2" type="ORF">EPI10_011532</name>
</gene>
<dbReference type="Proteomes" id="UP000325315">
    <property type="component" value="Unassembled WGS sequence"/>
</dbReference>
<reference evidence="3" key="1">
    <citation type="journal article" date="2019" name="Plant Biotechnol. J.">
        <title>Genome sequencing of the Australian wild diploid species Gossypium australe highlights disease resistance and delayed gland morphogenesis.</title>
        <authorList>
            <person name="Cai Y."/>
            <person name="Cai X."/>
            <person name="Wang Q."/>
            <person name="Wang P."/>
            <person name="Zhang Y."/>
            <person name="Cai C."/>
            <person name="Xu Y."/>
            <person name="Wang K."/>
            <person name="Zhou Z."/>
            <person name="Wang C."/>
            <person name="Geng S."/>
            <person name="Li B."/>
            <person name="Dong Q."/>
            <person name="Hou Y."/>
            <person name="Wang H."/>
            <person name="Ai P."/>
            <person name="Liu Z."/>
            <person name="Yi F."/>
            <person name="Sun M."/>
            <person name="An G."/>
            <person name="Cheng J."/>
            <person name="Zhang Y."/>
            <person name="Shi Q."/>
            <person name="Xie Y."/>
            <person name="Shi X."/>
            <person name="Chang Y."/>
            <person name="Huang F."/>
            <person name="Chen Y."/>
            <person name="Hong S."/>
            <person name="Mi L."/>
            <person name="Sun Q."/>
            <person name="Zhang L."/>
            <person name="Zhou B."/>
            <person name="Peng R."/>
            <person name="Zhang X."/>
            <person name="Liu F."/>
        </authorList>
    </citation>
    <scope>NUCLEOTIDE SEQUENCE [LARGE SCALE GENOMIC DNA]</scope>
    <source>
        <strain evidence="3">cv. PA1801</strain>
    </source>
</reference>
<feature type="compositionally biased region" description="Polar residues" evidence="1">
    <location>
        <begin position="61"/>
        <end position="79"/>
    </location>
</feature>
<accession>A0A5B6W8W6</accession>
<protein>
    <submittedName>
        <fullName evidence="2">Gag-Pol polyprotein</fullName>
    </submittedName>
</protein>
<name>A0A5B6W8W6_9ROSI</name>
<dbReference type="OrthoDB" id="2272416at2759"/>
<evidence type="ECO:0000313" key="2">
    <source>
        <dbReference type="EMBL" id="KAA3477655.1"/>
    </source>
</evidence>
<dbReference type="AlphaFoldDB" id="A0A5B6W8W6"/>
<proteinExistence type="predicted"/>
<evidence type="ECO:0000313" key="3">
    <source>
        <dbReference type="Proteomes" id="UP000325315"/>
    </source>
</evidence>
<feature type="region of interest" description="Disordered" evidence="1">
    <location>
        <begin position="46"/>
        <end position="79"/>
    </location>
</feature>
<comment type="caution">
    <text evidence="2">The sequence shown here is derived from an EMBL/GenBank/DDBJ whole genome shotgun (WGS) entry which is preliminary data.</text>
</comment>
<evidence type="ECO:0000256" key="1">
    <source>
        <dbReference type="SAM" id="MobiDB-lite"/>
    </source>
</evidence>
<sequence length="130" mass="14759">MTVTEYEREFFRLSKYGQECLSTKAIMCKRFEDGACKAEELAKEKRRAGIESRDSRKRQLNKSYQSSSKKSRDLATQSATLAGSRGLRLRPHQLLVLATYDRVDRNARSVANVIPVSAEQTRRLVSCVGL</sequence>
<organism evidence="2 3">
    <name type="scientific">Gossypium australe</name>
    <dbReference type="NCBI Taxonomy" id="47621"/>
    <lineage>
        <taxon>Eukaryota</taxon>
        <taxon>Viridiplantae</taxon>
        <taxon>Streptophyta</taxon>
        <taxon>Embryophyta</taxon>
        <taxon>Tracheophyta</taxon>
        <taxon>Spermatophyta</taxon>
        <taxon>Magnoliopsida</taxon>
        <taxon>eudicotyledons</taxon>
        <taxon>Gunneridae</taxon>
        <taxon>Pentapetalae</taxon>
        <taxon>rosids</taxon>
        <taxon>malvids</taxon>
        <taxon>Malvales</taxon>
        <taxon>Malvaceae</taxon>
        <taxon>Malvoideae</taxon>
        <taxon>Gossypium</taxon>
    </lineage>
</organism>